<sequence length="373" mass="42631">MSAIPRCVDGEFEVLEKLGHGSFGTVEKVRRLSDGKIFALKSTQNPYMSPLLLKWSYYSEIRGLDRLKFSSMFPKLICIFEEQDLTNIATLPTAYRFVMEYLPGQLLQSQYTKCLGENIGANFYDHLQECKKHLPDEEEMKSVIAQCLLALEDAEFAGLSLTDVKPDNMMYNQGRITFFDLNGALHKSDLSLVKFMTPIRGPPEVFKTPIKIDHTKNALYSVGTILGSYYGIRSIKVDKMAHNDFHNVIYPLKVFPITMNMFEFDNNLKGYEDFKKMTGSDVIADFISRLVTLEPEGRMSISETKRHQYFEGFDWDALINRIGYVKPVNVNLDAKLWKNAPTLTTKAEALELLKSFDSESGEKVLTKKQVRNE</sequence>
<evidence type="ECO:0000313" key="12">
    <source>
        <dbReference type="Proteomes" id="UP000281549"/>
    </source>
</evidence>
<dbReference type="EMBL" id="ML005501">
    <property type="protein sequence ID" value="RKP18297.1"/>
    <property type="molecule type" value="Genomic_DNA"/>
</dbReference>
<gene>
    <name evidence="11" type="ORF">ROZALSC1DRAFT_29996</name>
</gene>
<protein>
    <recommendedName>
        <fullName evidence="1">non-specific serine/threonine protein kinase</fullName>
        <ecNumber evidence="1">2.7.11.1</ecNumber>
    </recommendedName>
</protein>
<evidence type="ECO:0000256" key="1">
    <source>
        <dbReference type="ARBA" id="ARBA00012513"/>
    </source>
</evidence>
<feature type="binding site" evidence="9">
    <location>
        <position position="41"/>
    </location>
    <ligand>
        <name>ATP</name>
        <dbReference type="ChEBI" id="CHEBI:30616"/>
    </ligand>
</feature>
<dbReference type="GO" id="GO:0004674">
    <property type="term" value="F:protein serine/threonine kinase activity"/>
    <property type="evidence" value="ECO:0007669"/>
    <property type="project" value="UniProtKB-KW"/>
</dbReference>
<evidence type="ECO:0000256" key="5">
    <source>
        <dbReference type="ARBA" id="ARBA00022777"/>
    </source>
</evidence>
<dbReference type="InterPro" id="IPR011009">
    <property type="entry name" value="Kinase-like_dom_sf"/>
</dbReference>
<organism evidence="11 12">
    <name type="scientific">Rozella allomycis (strain CSF55)</name>
    <dbReference type="NCBI Taxonomy" id="988480"/>
    <lineage>
        <taxon>Eukaryota</taxon>
        <taxon>Fungi</taxon>
        <taxon>Fungi incertae sedis</taxon>
        <taxon>Cryptomycota</taxon>
        <taxon>Cryptomycota incertae sedis</taxon>
        <taxon>Rozella</taxon>
    </lineage>
</organism>
<comment type="catalytic activity">
    <reaction evidence="8">
        <text>L-seryl-[protein] + ATP = O-phospho-L-seryl-[protein] + ADP + H(+)</text>
        <dbReference type="Rhea" id="RHEA:17989"/>
        <dbReference type="Rhea" id="RHEA-COMP:9863"/>
        <dbReference type="Rhea" id="RHEA-COMP:11604"/>
        <dbReference type="ChEBI" id="CHEBI:15378"/>
        <dbReference type="ChEBI" id="CHEBI:29999"/>
        <dbReference type="ChEBI" id="CHEBI:30616"/>
        <dbReference type="ChEBI" id="CHEBI:83421"/>
        <dbReference type="ChEBI" id="CHEBI:456216"/>
        <dbReference type="EC" id="2.7.11.1"/>
    </reaction>
</comment>
<evidence type="ECO:0000256" key="8">
    <source>
        <dbReference type="ARBA" id="ARBA00048679"/>
    </source>
</evidence>
<dbReference type="SUPFAM" id="SSF56112">
    <property type="entry name" value="Protein kinase-like (PK-like)"/>
    <property type="match status" value="1"/>
</dbReference>
<accession>A0A4P9YFN2</accession>
<keyword evidence="4 9" id="KW-0547">Nucleotide-binding</keyword>
<evidence type="ECO:0000256" key="6">
    <source>
        <dbReference type="ARBA" id="ARBA00022840"/>
    </source>
</evidence>
<evidence type="ECO:0000256" key="2">
    <source>
        <dbReference type="ARBA" id="ARBA00022527"/>
    </source>
</evidence>
<evidence type="ECO:0000256" key="7">
    <source>
        <dbReference type="ARBA" id="ARBA00047899"/>
    </source>
</evidence>
<proteinExistence type="predicted"/>
<dbReference type="InterPro" id="IPR017441">
    <property type="entry name" value="Protein_kinase_ATP_BS"/>
</dbReference>
<dbReference type="Pfam" id="PF00069">
    <property type="entry name" value="Pkinase"/>
    <property type="match status" value="1"/>
</dbReference>
<dbReference type="Gene3D" id="3.30.200.20">
    <property type="entry name" value="Phosphorylase Kinase, domain 1"/>
    <property type="match status" value="1"/>
</dbReference>
<keyword evidence="5 11" id="KW-0418">Kinase</keyword>
<dbReference type="SMART" id="SM00220">
    <property type="entry name" value="S_TKc"/>
    <property type="match status" value="1"/>
</dbReference>
<name>A0A4P9YFN2_ROZAC</name>
<dbReference type="PROSITE" id="PS50011">
    <property type="entry name" value="PROTEIN_KINASE_DOM"/>
    <property type="match status" value="1"/>
</dbReference>
<dbReference type="InterPro" id="IPR050236">
    <property type="entry name" value="Ser_Thr_kinase_AGC"/>
</dbReference>
<dbReference type="PANTHER" id="PTHR24356">
    <property type="entry name" value="SERINE/THREONINE-PROTEIN KINASE"/>
    <property type="match status" value="1"/>
</dbReference>
<dbReference type="GO" id="GO:0005524">
    <property type="term" value="F:ATP binding"/>
    <property type="evidence" value="ECO:0007669"/>
    <property type="project" value="UniProtKB-UniRule"/>
</dbReference>
<dbReference type="EC" id="2.7.11.1" evidence="1"/>
<dbReference type="Proteomes" id="UP000281549">
    <property type="component" value="Unassembled WGS sequence"/>
</dbReference>
<evidence type="ECO:0000256" key="9">
    <source>
        <dbReference type="PROSITE-ProRule" id="PRU10141"/>
    </source>
</evidence>
<reference evidence="12" key="1">
    <citation type="journal article" date="2018" name="Nat. Microbiol.">
        <title>Leveraging single-cell genomics to expand the fungal tree of life.</title>
        <authorList>
            <person name="Ahrendt S.R."/>
            <person name="Quandt C.A."/>
            <person name="Ciobanu D."/>
            <person name="Clum A."/>
            <person name="Salamov A."/>
            <person name="Andreopoulos B."/>
            <person name="Cheng J.F."/>
            <person name="Woyke T."/>
            <person name="Pelin A."/>
            <person name="Henrissat B."/>
            <person name="Reynolds N.K."/>
            <person name="Benny G.L."/>
            <person name="Smith M.E."/>
            <person name="James T.Y."/>
            <person name="Grigoriev I.V."/>
        </authorList>
    </citation>
    <scope>NUCLEOTIDE SEQUENCE [LARGE SCALE GENOMIC DNA]</scope>
    <source>
        <strain evidence="12">CSF55</strain>
    </source>
</reference>
<evidence type="ECO:0000256" key="4">
    <source>
        <dbReference type="ARBA" id="ARBA00022741"/>
    </source>
</evidence>
<dbReference type="Gene3D" id="1.10.510.10">
    <property type="entry name" value="Transferase(Phosphotransferase) domain 1"/>
    <property type="match status" value="1"/>
</dbReference>
<dbReference type="AlphaFoldDB" id="A0A4P9YFN2"/>
<keyword evidence="2" id="KW-0723">Serine/threonine-protein kinase</keyword>
<evidence type="ECO:0000259" key="10">
    <source>
        <dbReference type="PROSITE" id="PS50011"/>
    </source>
</evidence>
<feature type="domain" description="Protein kinase" evidence="10">
    <location>
        <begin position="12"/>
        <end position="310"/>
    </location>
</feature>
<dbReference type="InterPro" id="IPR000719">
    <property type="entry name" value="Prot_kinase_dom"/>
</dbReference>
<dbReference type="PROSITE" id="PS00107">
    <property type="entry name" value="PROTEIN_KINASE_ATP"/>
    <property type="match status" value="1"/>
</dbReference>
<keyword evidence="6 9" id="KW-0067">ATP-binding</keyword>
<evidence type="ECO:0000313" key="11">
    <source>
        <dbReference type="EMBL" id="RKP18297.1"/>
    </source>
</evidence>
<comment type="catalytic activity">
    <reaction evidence="7">
        <text>L-threonyl-[protein] + ATP = O-phospho-L-threonyl-[protein] + ADP + H(+)</text>
        <dbReference type="Rhea" id="RHEA:46608"/>
        <dbReference type="Rhea" id="RHEA-COMP:11060"/>
        <dbReference type="Rhea" id="RHEA-COMP:11605"/>
        <dbReference type="ChEBI" id="CHEBI:15378"/>
        <dbReference type="ChEBI" id="CHEBI:30013"/>
        <dbReference type="ChEBI" id="CHEBI:30616"/>
        <dbReference type="ChEBI" id="CHEBI:61977"/>
        <dbReference type="ChEBI" id="CHEBI:456216"/>
        <dbReference type="EC" id="2.7.11.1"/>
    </reaction>
</comment>
<evidence type="ECO:0000256" key="3">
    <source>
        <dbReference type="ARBA" id="ARBA00022679"/>
    </source>
</evidence>
<keyword evidence="3" id="KW-0808">Transferase</keyword>